<sequence>MRSCVRFGEWALPGLVSAHPSSSFPFLLLLCRPSTSSRSCSQTSPFFSLALDYTSPPINKQTTLCHDRGPWVDCGAYYIPAAIFIHEPCDD</sequence>
<dbReference type="Proteomes" id="UP000247810">
    <property type="component" value="Unassembled WGS sequence"/>
</dbReference>
<proteinExistence type="predicted"/>
<evidence type="ECO:0000313" key="2">
    <source>
        <dbReference type="Proteomes" id="UP000247810"/>
    </source>
</evidence>
<name>A0A319D628_9EURO</name>
<keyword evidence="2" id="KW-1185">Reference proteome</keyword>
<dbReference type="EMBL" id="KZ825909">
    <property type="protein sequence ID" value="PYH92724.1"/>
    <property type="molecule type" value="Genomic_DNA"/>
</dbReference>
<evidence type="ECO:0000313" key="1">
    <source>
        <dbReference type="EMBL" id="PYH92724.1"/>
    </source>
</evidence>
<organism evidence="1 2">
    <name type="scientific">Aspergillus ellipticus CBS 707.79</name>
    <dbReference type="NCBI Taxonomy" id="1448320"/>
    <lineage>
        <taxon>Eukaryota</taxon>
        <taxon>Fungi</taxon>
        <taxon>Dikarya</taxon>
        <taxon>Ascomycota</taxon>
        <taxon>Pezizomycotina</taxon>
        <taxon>Eurotiomycetes</taxon>
        <taxon>Eurotiomycetidae</taxon>
        <taxon>Eurotiales</taxon>
        <taxon>Aspergillaceae</taxon>
        <taxon>Aspergillus</taxon>
        <taxon>Aspergillus subgen. Circumdati</taxon>
    </lineage>
</organism>
<gene>
    <name evidence="1" type="ORF">BO71DRAFT_17007</name>
</gene>
<reference evidence="1 2" key="1">
    <citation type="submission" date="2018-02" db="EMBL/GenBank/DDBJ databases">
        <title>The genomes of Aspergillus section Nigri reveals drivers in fungal speciation.</title>
        <authorList>
            <consortium name="DOE Joint Genome Institute"/>
            <person name="Vesth T.C."/>
            <person name="Nybo J."/>
            <person name="Theobald S."/>
            <person name="Brandl J."/>
            <person name="Frisvad J.C."/>
            <person name="Nielsen K.F."/>
            <person name="Lyhne E.K."/>
            <person name="Kogle M.E."/>
            <person name="Kuo A."/>
            <person name="Riley R."/>
            <person name="Clum A."/>
            <person name="Nolan M."/>
            <person name="Lipzen A."/>
            <person name="Salamov A."/>
            <person name="Henrissat B."/>
            <person name="Wiebenga A."/>
            <person name="De vries R.P."/>
            <person name="Grigoriev I.V."/>
            <person name="Mortensen U.H."/>
            <person name="Andersen M.R."/>
            <person name="Baker S.E."/>
        </authorList>
    </citation>
    <scope>NUCLEOTIDE SEQUENCE [LARGE SCALE GENOMIC DNA]</scope>
    <source>
        <strain evidence="1 2">CBS 707.79</strain>
    </source>
</reference>
<dbReference type="VEuPathDB" id="FungiDB:BO71DRAFT_17007"/>
<protein>
    <submittedName>
        <fullName evidence="1">Uncharacterized protein</fullName>
    </submittedName>
</protein>
<dbReference type="AlphaFoldDB" id="A0A319D628"/>
<accession>A0A319D628</accession>